<keyword evidence="2" id="KW-1185">Reference proteome</keyword>
<proteinExistence type="predicted"/>
<dbReference type="OrthoDB" id="6332448at2"/>
<dbReference type="HOGENOM" id="CLU_2153000_0_0_6"/>
<dbReference type="RefSeq" id="WP_013784821.1">
    <property type="nucleotide sequence ID" value="NC_015554.1"/>
</dbReference>
<dbReference type="EMBL" id="CP002339">
    <property type="protein sequence ID" value="AEF03890.1"/>
    <property type="molecule type" value="Genomic_DNA"/>
</dbReference>
<sequence length="93" mass="10249">MPTDAQLLIGKVLQIKDKISAKRHCIPNELQTEWNALDKKTACFESTAIFKSAVKGQHTSKQLAYSGSVKELSGLVSRLNALNEEVTIAQVKH</sequence>
<dbReference type="Proteomes" id="UP000000683">
    <property type="component" value="Chromosome"/>
</dbReference>
<evidence type="ECO:0000313" key="1">
    <source>
        <dbReference type="EMBL" id="AEF03890.1"/>
    </source>
</evidence>
<dbReference type="KEGG" id="alt:ambt_11850"/>
<gene>
    <name evidence="1" type="ordered locus">ambt_11850</name>
</gene>
<reference evidence="1 2" key="1">
    <citation type="journal article" date="2011" name="J. Bacteriol.">
        <title>Complete genome sequence of the polycyclic aromatic hydrocarbon-degrading bacterium Alteromonas sp. strain SN2.</title>
        <authorList>
            <person name="Jin H.M."/>
            <person name="Jeong H."/>
            <person name="Moon E.J."/>
            <person name="Math R.K."/>
            <person name="Lee K."/>
            <person name="Kim H.J."/>
            <person name="Jeon C.O."/>
            <person name="Oh T.K."/>
            <person name="Kim J.F."/>
        </authorList>
    </citation>
    <scope>NUCLEOTIDE SEQUENCE [LARGE SCALE GENOMIC DNA]</scope>
    <source>
        <strain evidence="2">JCM 17741 / KACC 18427 / KCTC 11700BP / SN2</strain>
    </source>
</reference>
<protein>
    <submittedName>
        <fullName evidence="1">Uncharacterized protein</fullName>
    </submittedName>
</protein>
<name>F5ZDC8_ALTNA</name>
<accession>F5ZDC8</accession>
<dbReference type="AlphaFoldDB" id="F5ZDC8"/>
<dbReference type="eggNOG" id="ENOG502ZX3J">
    <property type="taxonomic scope" value="Bacteria"/>
</dbReference>
<evidence type="ECO:0000313" key="2">
    <source>
        <dbReference type="Proteomes" id="UP000000683"/>
    </source>
</evidence>
<organism evidence="1 2">
    <name type="scientific">Alteromonas naphthalenivorans</name>
    <dbReference type="NCBI Taxonomy" id="715451"/>
    <lineage>
        <taxon>Bacteria</taxon>
        <taxon>Pseudomonadati</taxon>
        <taxon>Pseudomonadota</taxon>
        <taxon>Gammaproteobacteria</taxon>
        <taxon>Alteromonadales</taxon>
        <taxon>Alteromonadaceae</taxon>
        <taxon>Alteromonas/Salinimonas group</taxon>
        <taxon>Alteromonas</taxon>
    </lineage>
</organism>